<protein>
    <recommendedName>
        <fullName evidence="2">Ubiquitin-like protease family profile domain-containing protein</fullName>
    </recommendedName>
</protein>
<dbReference type="InterPro" id="IPR038765">
    <property type="entry name" value="Papain-like_cys_pep_sf"/>
</dbReference>
<dbReference type="PANTHER" id="PTHR36479">
    <property type="entry name" value="ULP_PROTEASE DOMAIN-CONTAINING PROTEIN"/>
    <property type="match status" value="1"/>
</dbReference>
<dbReference type="Gramene" id="PVH35871">
    <property type="protein sequence ID" value="PVH35871"/>
    <property type="gene ID" value="PAHAL_7G297100"/>
</dbReference>
<organism evidence="1">
    <name type="scientific">Panicum hallii</name>
    <dbReference type="NCBI Taxonomy" id="206008"/>
    <lineage>
        <taxon>Eukaryota</taxon>
        <taxon>Viridiplantae</taxon>
        <taxon>Streptophyta</taxon>
        <taxon>Embryophyta</taxon>
        <taxon>Tracheophyta</taxon>
        <taxon>Spermatophyta</taxon>
        <taxon>Magnoliopsida</taxon>
        <taxon>Liliopsida</taxon>
        <taxon>Poales</taxon>
        <taxon>Poaceae</taxon>
        <taxon>PACMAD clade</taxon>
        <taxon>Panicoideae</taxon>
        <taxon>Panicodae</taxon>
        <taxon>Paniceae</taxon>
        <taxon>Panicinae</taxon>
        <taxon>Panicum</taxon>
        <taxon>Panicum sect. Panicum</taxon>
    </lineage>
</organism>
<dbReference type="Gene3D" id="3.40.395.10">
    <property type="entry name" value="Adenoviral Proteinase, Chain A"/>
    <property type="match status" value="1"/>
</dbReference>
<dbReference type="Proteomes" id="UP000243499">
    <property type="component" value="Chromosome 7"/>
</dbReference>
<evidence type="ECO:0000313" key="1">
    <source>
        <dbReference type="EMBL" id="PVH35871.1"/>
    </source>
</evidence>
<sequence length="233" mass="27301">MPVALQSPYVEIACKISFKCNRAMFKVYDVVCSCPERCTSVIIINYLFNHAILEDPVDSVKEVEEYHCRDCHLYDQWQEDRGATRCITRCVMPLHVSGSGPTSLKKDVNHLDHRQIIFFPILQKLVEAYEQSGHYFLIVLNLRNKSFELLDSIRSFEDEKVAACCNGFLAAIKSLWKDHYKDCGFHMIMHAQYWDGRLVSQFNENDMSNIHKMLTYKWLKYEENDAVWETILI</sequence>
<gene>
    <name evidence="1" type="ORF">PAHAL_7G297100</name>
</gene>
<evidence type="ECO:0008006" key="2">
    <source>
        <dbReference type="Google" id="ProtNLM"/>
    </source>
</evidence>
<dbReference type="EMBL" id="CM008052">
    <property type="protein sequence ID" value="PVH35871.1"/>
    <property type="molecule type" value="Genomic_DNA"/>
</dbReference>
<name>A0A2T8IDW3_9POAL</name>
<reference evidence="1" key="1">
    <citation type="submission" date="2018-04" db="EMBL/GenBank/DDBJ databases">
        <title>WGS assembly of Panicum hallii.</title>
        <authorList>
            <person name="Lovell J."/>
            <person name="Jenkins J."/>
            <person name="Lowry D."/>
            <person name="Mamidi S."/>
            <person name="Sreedasyam A."/>
            <person name="Weng X."/>
            <person name="Barry K."/>
            <person name="Bonette J."/>
            <person name="Campitelli B."/>
            <person name="Daum C."/>
            <person name="Gordon S."/>
            <person name="Gould B."/>
            <person name="Lipzen A."/>
            <person name="Macqueen A."/>
            <person name="Palacio-Mejia J."/>
            <person name="Plott C."/>
            <person name="Shakirov E."/>
            <person name="Shu S."/>
            <person name="Yoshinaga Y."/>
            <person name="Zane M."/>
            <person name="Rokhsar D."/>
            <person name="Grimwood J."/>
            <person name="Schmutz J."/>
            <person name="Juenger T."/>
        </authorList>
    </citation>
    <scope>NUCLEOTIDE SEQUENCE [LARGE SCALE GENOMIC DNA]</scope>
    <source>
        <strain evidence="1">FIL2</strain>
    </source>
</reference>
<dbReference type="PANTHER" id="PTHR36479:SF10">
    <property type="entry name" value="UBIQUITIN-LIKE PROTEASE FAMILY PROFILE DOMAIN-CONTAINING PROTEIN"/>
    <property type="match status" value="1"/>
</dbReference>
<proteinExistence type="predicted"/>
<accession>A0A2T8IDW3</accession>
<dbReference type="SUPFAM" id="SSF54001">
    <property type="entry name" value="Cysteine proteinases"/>
    <property type="match status" value="1"/>
</dbReference>
<dbReference type="AlphaFoldDB" id="A0A2T8IDW3"/>